<accession>A0A9P4IG46</accession>
<comment type="caution">
    <text evidence="4">The sequence shown here is derived from an EMBL/GenBank/DDBJ whole genome shotgun (WGS) entry which is preliminary data.</text>
</comment>
<feature type="compositionally biased region" description="Basic and acidic residues" evidence="2">
    <location>
        <begin position="70"/>
        <end position="79"/>
    </location>
</feature>
<feature type="non-terminal residue" evidence="4">
    <location>
        <position position="532"/>
    </location>
</feature>
<keyword evidence="1" id="KW-0539">Nucleus</keyword>
<proteinExistence type="predicted"/>
<organism evidence="4 5">
    <name type="scientific">Rhizodiscina lignyota</name>
    <dbReference type="NCBI Taxonomy" id="1504668"/>
    <lineage>
        <taxon>Eukaryota</taxon>
        <taxon>Fungi</taxon>
        <taxon>Dikarya</taxon>
        <taxon>Ascomycota</taxon>
        <taxon>Pezizomycotina</taxon>
        <taxon>Dothideomycetes</taxon>
        <taxon>Pleosporomycetidae</taxon>
        <taxon>Aulographales</taxon>
        <taxon>Rhizodiscinaceae</taxon>
        <taxon>Rhizodiscina</taxon>
    </lineage>
</organism>
<dbReference type="SMART" id="SM00906">
    <property type="entry name" value="Fungal_trans"/>
    <property type="match status" value="1"/>
</dbReference>
<dbReference type="InterPro" id="IPR007219">
    <property type="entry name" value="XnlR_reg_dom"/>
</dbReference>
<keyword evidence="5" id="KW-1185">Reference proteome</keyword>
<dbReference type="PANTHER" id="PTHR47654:SF5">
    <property type="entry name" value="TRANSCRIPTION FACTOR DOMAIN-CONTAINING PROTEIN"/>
    <property type="match status" value="1"/>
</dbReference>
<dbReference type="OrthoDB" id="5296287at2759"/>
<dbReference type="GO" id="GO:0008270">
    <property type="term" value="F:zinc ion binding"/>
    <property type="evidence" value="ECO:0007669"/>
    <property type="project" value="InterPro"/>
</dbReference>
<dbReference type="EMBL" id="ML978124">
    <property type="protein sequence ID" value="KAF2101121.1"/>
    <property type="molecule type" value="Genomic_DNA"/>
</dbReference>
<dbReference type="Pfam" id="PF04082">
    <property type="entry name" value="Fungal_trans"/>
    <property type="match status" value="1"/>
</dbReference>
<dbReference type="GO" id="GO:0003677">
    <property type="term" value="F:DNA binding"/>
    <property type="evidence" value="ECO:0007669"/>
    <property type="project" value="InterPro"/>
</dbReference>
<dbReference type="Proteomes" id="UP000799772">
    <property type="component" value="Unassembled WGS sequence"/>
</dbReference>
<protein>
    <recommendedName>
        <fullName evidence="3">Xylanolytic transcriptional activator regulatory domain-containing protein</fullName>
    </recommendedName>
</protein>
<feature type="non-terminal residue" evidence="4">
    <location>
        <position position="1"/>
    </location>
</feature>
<gene>
    <name evidence="4" type="ORF">NA57DRAFT_20564</name>
</gene>
<name>A0A9P4IG46_9PEZI</name>
<dbReference type="CDD" id="cd12148">
    <property type="entry name" value="fungal_TF_MHR"/>
    <property type="match status" value="1"/>
</dbReference>
<dbReference type="PANTHER" id="PTHR47654">
    <property type="entry name" value="ZN(II)2CYS6 TRANSCRIPTION FACTOR (EUROFUNG)-RELATED"/>
    <property type="match status" value="1"/>
</dbReference>
<dbReference type="InterPro" id="IPR053230">
    <property type="entry name" value="Trans_reg_galc"/>
</dbReference>
<evidence type="ECO:0000259" key="3">
    <source>
        <dbReference type="SMART" id="SM00906"/>
    </source>
</evidence>
<evidence type="ECO:0000313" key="5">
    <source>
        <dbReference type="Proteomes" id="UP000799772"/>
    </source>
</evidence>
<dbReference type="AlphaFoldDB" id="A0A9P4IG46"/>
<feature type="region of interest" description="Disordered" evidence="2">
    <location>
        <begin position="42"/>
        <end position="82"/>
    </location>
</feature>
<evidence type="ECO:0000256" key="1">
    <source>
        <dbReference type="ARBA" id="ARBA00023242"/>
    </source>
</evidence>
<evidence type="ECO:0000256" key="2">
    <source>
        <dbReference type="SAM" id="MobiDB-lite"/>
    </source>
</evidence>
<sequence length="532" mass="60072">TAAVGSPGAVDILDEDVERDDRARATGYLGKSSDVQWLRKARERRLGDPVEDGGAGPYGPPSTPGVIMSPRRDKLRRGSADPPEPLTAATYHLDDQDMLPNQPVDAYEMPTRETAHTLFDLFMRNANSDFLFIDNSATADQMMSTLHAAQRQHREQLESQHRAILNIIFAIGASYAHLTGDAQGGNRDHILYFTRARMLALDGDIFVRHPTYHSVQLTALTGFYYLCSSQVSRAWMVSSYAVRAAFALGLHIRNEDPNLPELEKEARVRLWWALWLLERHLVALSGRPTALDDRHCSVPRPTAANVSNFLSFDAHRSENIARQYFTLRIDLAKVVQDAIDTLYSPSIVKSYWSTVQVHIQGLENDLRRWRDRVPAALEFNAMERVGREYVRAARTLGFHYCMSRIMIYRPCLCPLDRRLEGQSDRSSQFNREAAKLCVAAAEDLIDLLPNGSDPEFIDPVQLYQEGPWYDQVNLIMRASAVIMVDISLETSHSNGGMQRLASSITKLVAWLREMAKHNAAAYRAWETCIDLI</sequence>
<reference evidence="4" key="1">
    <citation type="journal article" date="2020" name="Stud. Mycol.">
        <title>101 Dothideomycetes genomes: a test case for predicting lifestyles and emergence of pathogens.</title>
        <authorList>
            <person name="Haridas S."/>
            <person name="Albert R."/>
            <person name="Binder M."/>
            <person name="Bloem J."/>
            <person name="Labutti K."/>
            <person name="Salamov A."/>
            <person name="Andreopoulos B."/>
            <person name="Baker S."/>
            <person name="Barry K."/>
            <person name="Bills G."/>
            <person name="Bluhm B."/>
            <person name="Cannon C."/>
            <person name="Castanera R."/>
            <person name="Culley D."/>
            <person name="Daum C."/>
            <person name="Ezra D."/>
            <person name="Gonzalez J."/>
            <person name="Henrissat B."/>
            <person name="Kuo A."/>
            <person name="Liang C."/>
            <person name="Lipzen A."/>
            <person name="Lutzoni F."/>
            <person name="Magnuson J."/>
            <person name="Mondo S."/>
            <person name="Nolan M."/>
            <person name="Ohm R."/>
            <person name="Pangilinan J."/>
            <person name="Park H.-J."/>
            <person name="Ramirez L."/>
            <person name="Alfaro M."/>
            <person name="Sun H."/>
            <person name="Tritt A."/>
            <person name="Yoshinaga Y."/>
            <person name="Zwiers L.-H."/>
            <person name="Turgeon B."/>
            <person name="Goodwin S."/>
            <person name="Spatafora J."/>
            <person name="Crous P."/>
            <person name="Grigoriev I."/>
        </authorList>
    </citation>
    <scope>NUCLEOTIDE SEQUENCE</scope>
    <source>
        <strain evidence="4">CBS 133067</strain>
    </source>
</reference>
<dbReference type="GO" id="GO:0006351">
    <property type="term" value="P:DNA-templated transcription"/>
    <property type="evidence" value="ECO:0007669"/>
    <property type="project" value="InterPro"/>
</dbReference>
<feature type="domain" description="Xylanolytic transcriptional activator regulatory" evidence="3">
    <location>
        <begin position="234"/>
        <end position="307"/>
    </location>
</feature>
<evidence type="ECO:0000313" key="4">
    <source>
        <dbReference type="EMBL" id="KAF2101121.1"/>
    </source>
</evidence>